<dbReference type="InterPro" id="IPR006283">
    <property type="entry name" value="ThiL-like"/>
</dbReference>
<evidence type="ECO:0000313" key="4">
    <source>
        <dbReference type="EMBL" id="MBB6334477.1"/>
    </source>
</evidence>
<keyword evidence="1" id="KW-0479">Metal-binding</keyword>
<proteinExistence type="inferred from homology"/>
<dbReference type="EC" id="2.7.4.16" evidence="1"/>
<dbReference type="GO" id="GO:0009030">
    <property type="term" value="F:thiamine-phosphate kinase activity"/>
    <property type="evidence" value="ECO:0007669"/>
    <property type="project" value="UniProtKB-UniRule"/>
</dbReference>
<dbReference type="PANTHER" id="PTHR30270:SF0">
    <property type="entry name" value="THIAMINE-MONOPHOSPHATE KINASE"/>
    <property type="match status" value="1"/>
</dbReference>
<evidence type="ECO:0000259" key="2">
    <source>
        <dbReference type="Pfam" id="PF00586"/>
    </source>
</evidence>
<dbReference type="Proteomes" id="UP000617426">
    <property type="component" value="Unassembled WGS sequence"/>
</dbReference>
<sequence length="334" mass="34342">MTLISEFDEGELIAKFADLLPRGERTLLGIGDDCAQVAAPEGSFIVTTDLIVEDEHFHRAWSDPEQIGARVAAQNLADIAAMGGRCSALVVGVALRADTELDWMLSLVRGIGDRARAAGAGVVGGDMSRGPLTVLTITAIGYCEGAPVTRDGAVPGDVLAFSGRAGLSNAGLDLLLGGHVDPSLRDTAGRGVLGEALDAYRAPEPPLESGPAAAAAGAHAMMDLSDGIAKDAGRMARSSNVVIELDREALLREAAPLAGLGAVCGKDPLEWVIRGGEDHGMLAAFAPDARLPEGFRPIGRIRAVGEGEVAGLLLDGTEVTGGWDHFAGRGSQPS</sequence>
<feature type="binding site" evidence="1">
    <location>
        <position position="223"/>
    </location>
    <ligand>
        <name>Mg(2+)</name>
        <dbReference type="ChEBI" id="CHEBI:18420"/>
        <label>3</label>
    </ligand>
</feature>
<feature type="binding site" evidence="1">
    <location>
        <position position="78"/>
    </location>
    <ligand>
        <name>Mg(2+)</name>
        <dbReference type="ChEBI" id="CHEBI:18420"/>
        <label>2</label>
    </ligand>
</feature>
<dbReference type="InterPro" id="IPR010918">
    <property type="entry name" value="PurM-like_C_dom"/>
</dbReference>
<dbReference type="Pfam" id="PF02769">
    <property type="entry name" value="AIRS_C"/>
    <property type="match status" value="1"/>
</dbReference>
<feature type="binding site" evidence="1">
    <location>
        <position position="33"/>
    </location>
    <ligand>
        <name>Mg(2+)</name>
        <dbReference type="ChEBI" id="CHEBI:18420"/>
        <label>3</label>
    </ligand>
</feature>
<feature type="binding site" evidence="1">
    <location>
        <position position="78"/>
    </location>
    <ligand>
        <name>Mg(2+)</name>
        <dbReference type="ChEBI" id="CHEBI:18420"/>
        <label>3</label>
    </ligand>
</feature>
<keyword evidence="1" id="KW-0784">Thiamine biosynthesis</keyword>
<dbReference type="SUPFAM" id="SSF56042">
    <property type="entry name" value="PurM C-terminal domain-like"/>
    <property type="match status" value="1"/>
</dbReference>
<dbReference type="Gene3D" id="3.30.1330.10">
    <property type="entry name" value="PurM-like, N-terminal domain"/>
    <property type="match status" value="1"/>
</dbReference>
<evidence type="ECO:0000313" key="5">
    <source>
        <dbReference type="Proteomes" id="UP000617426"/>
    </source>
</evidence>
<keyword evidence="1 4" id="KW-0418">Kinase</keyword>
<gene>
    <name evidence="1" type="primary">thiL</name>
    <name evidence="4" type="ORF">HD592_001042</name>
</gene>
<dbReference type="GO" id="GO:0005524">
    <property type="term" value="F:ATP binding"/>
    <property type="evidence" value="ECO:0007669"/>
    <property type="project" value="UniProtKB-UniRule"/>
</dbReference>
<dbReference type="GO" id="GO:0000287">
    <property type="term" value="F:magnesium ion binding"/>
    <property type="evidence" value="ECO:0007669"/>
    <property type="project" value="UniProtKB-UniRule"/>
</dbReference>
<feature type="binding site" evidence="1">
    <location>
        <position position="150"/>
    </location>
    <ligand>
        <name>ATP</name>
        <dbReference type="ChEBI" id="CHEBI:30616"/>
    </ligand>
</feature>
<keyword evidence="5" id="KW-1185">Reference proteome</keyword>
<dbReference type="CDD" id="cd02194">
    <property type="entry name" value="ThiL"/>
    <property type="match status" value="1"/>
</dbReference>
<dbReference type="NCBIfam" id="TIGR01379">
    <property type="entry name" value="thiL"/>
    <property type="match status" value="1"/>
</dbReference>
<dbReference type="Pfam" id="PF00586">
    <property type="entry name" value="AIRS"/>
    <property type="match status" value="1"/>
</dbReference>
<evidence type="ECO:0000259" key="3">
    <source>
        <dbReference type="Pfam" id="PF02769"/>
    </source>
</evidence>
<accession>A0A923IWV5</accession>
<feature type="domain" description="PurM-like C-terminal" evidence="3">
    <location>
        <begin position="155"/>
        <end position="267"/>
    </location>
</feature>
<feature type="binding site" evidence="1">
    <location>
        <position position="48"/>
    </location>
    <ligand>
        <name>Mg(2+)</name>
        <dbReference type="ChEBI" id="CHEBI:18420"/>
        <label>1</label>
    </ligand>
</feature>
<dbReference type="InterPro" id="IPR036676">
    <property type="entry name" value="PurM-like_C_sf"/>
</dbReference>
<dbReference type="InterPro" id="IPR036921">
    <property type="entry name" value="PurM-like_N_sf"/>
</dbReference>
<keyword evidence="1" id="KW-0067">ATP-binding</keyword>
<organism evidence="4 5">
    <name type="scientific">Schaalia hyovaginalis</name>
    <dbReference type="NCBI Taxonomy" id="29316"/>
    <lineage>
        <taxon>Bacteria</taxon>
        <taxon>Bacillati</taxon>
        <taxon>Actinomycetota</taxon>
        <taxon>Actinomycetes</taxon>
        <taxon>Actinomycetales</taxon>
        <taxon>Actinomycetaceae</taxon>
        <taxon>Schaalia</taxon>
    </lineage>
</organism>
<comment type="pathway">
    <text evidence="1">Cofactor biosynthesis; thiamine diphosphate biosynthesis; thiamine diphosphate from thiamine phosphate: step 1/1.</text>
</comment>
<feature type="binding site" evidence="1">
    <location>
        <position position="277"/>
    </location>
    <ligand>
        <name>substrate</name>
    </ligand>
</feature>
<feature type="binding site" evidence="1">
    <location>
        <begin position="125"/>
        <end position="126"/>
    </location>
    <ligand>
        <name>ATP</name>
        <dbReference type="ChEBI" id="CHEBI:30616"/>
    </ligand>
</feature>
<keyword evidence="1" id="KW-0547">Nucleotide-binding</keyword>
<comment type="caution">
    <text evidence="4">The sequence shown here is derived from an EMBL/GenBank/DDBJ whole genome shotgun (WGS) entry which is preliminary data.</text>
</comment>
<dbReference type="GO" id="GO:0009228">
    <property type="term" value="P:thiamine biosynthetic process"/>
    <property type="evidence" value="ECO:0007669"/>
    <property type="project" value="UniProtKB-KW"/>
</dbReference>
<protein>
    <recommendedName>
        <fullName evidence="1">Thiamine-monophosphate kinase</fullName>
        <shortName evidence="1">TMP kinase</shortName>
        <shortName evidence="1">Thiamine-phosphate kinase</shortName>
        <ecNumber evidence="1">2.7.4.16</ecNumber>
    </recommendedName>
</protein>
<keyword evidence="1 4" id="KW-0808">Transferase</keyword>
<feature type="binding site" evidence="1">
    <location>
        <position position="49"/>
    </location>
    <ligand>
        <name>Mg(2+)</name>
        <dbReference type="ChEBI" id="CHEBI:18420"/>
        <label>1</label>
    </ligand>
</feature>
<feature type="domain" description="PurM-like N-terminal" evidence="2">
    <location>
        <begin position="31"/>
        <end position="142"/>
    </location>
</feature>
<feature type="binding site" evidence="1">
    <location>
        <position position="33"/>
    </location>
    <ligand>
        <name>Mg(2+)</name>
        <dbReference type="ChEBI" id="CHEBI:18420"/>
        <label>4</label>
    </ligand>
</feature>
<dbReference type="AlphaFoldDB" id="A0A923IWV5"/>
<dbReference type="HAMAP" id="MF_02128">
    <property type="entry name" value="TMP_kinase"/>
    <property type="match status" value="1"/>
</dbReference>
<keyword evidence="1" id="KW-0460">Magnesium</keyword>
<dbReference type="EMBL" id="JACHMK010000001">
    <property type="protein sequence ID" value="MBB6334477.1"/>
    <property type="molecule type" value="Genomic_DNA"/>
</dbReference>
<dbReference type="InterPro" id="IPR016188">
    <property type="entry name" value="PurM-like_N"/>
</dbReference>
<dbReference type="Gene3D" id="3.90.650.10">
    <property type="entry name" value="PurM-like C-terminal domain"/>
    <property type="match status" value="1"/>
</dbReference>
<name>A0A923IWV5_9ACTO</name>
<feature type="binding site" evidence="1">
    <location>
        <position position="226"/>
    </location>
    <ligand>
        <name>Mg(2+)</name>
        <dbReference type="ChEBI" id="CHEBI:18420"/>
        <label>5</label>
    </ligand>
</feature>
<dbReference type="SUPFAM" id="SSF55326">
    <property type="entry name" value="PurM N-terminal domain-like"/>
    <property type="match status" value="1"/>
</dbReference>
<feature type="binding site" evidence="1">
    <location>
        <position position="47"/>
    </location>
    <ligand>
        <name>Mg(2+)</name>
        <dbReference type="ChEBI" id="CHEBI:18420"/>
        <label>4</label>
    </ligand>
</feature>
<feature type="binding site" evidence="1">
    <location>
        <position position="225"/>
    </location>
    <ligand>
        <name>ATP</name>
        <dbReference type="ChEBI" id="CHEBI:30616"/>
    </ligand>
</feature>
<comment type="caution">
    <text evidence="1">Lacks conserved residue(s) required for the propagation of feature annotation.</text>
</comment>
<dbReference type="RefSeq" id="WP_184452386.1">
    <property type="nucleotide sequence ID" value="NZ_JACHMK010000001.1"/>
</dbReference>
<comment type="miscellaneous">
    <text evidence="1">Reaction mechanism of ThiL seems to utilize a direct, inline transfer of the gamma-phosphate of ATP to TMP rather than a phosphorylated enzyme intermediate.</text>
</comment>
<dbReference type="GO" id="GO:0009229">
    <property type="term" value="P:thiamine diphosphate biosynthetic process"/>
    <property type="evidence" value="ECO:0007669"/>
    <property type="project" value="UniProtKB-UniRule"/>
</dbReference>
<feature type="binding site" evidence="1">
    <location>
        <position position="126"/>
    </location>
    <ligand>
        <name>Mg(2+)</name>
        <dbReference type="ChEBI" id="CHEBI:18420"/>
        <label>1</label>
    </ligand>
</feature>
<comment type="similarity">
    <text evidence="1">Belongs to the thiamine-monophosphate kinase family.</text>
</comment>
<feature type="binding site" evidence="1">
    <location>
        <position position="56"/>
    </location>
    <ligand>
        <name>substrate</name>
    </ligand>
</feature>
<comment type="function">
    <text evidence="1">Catalyzes the ATP-dependent phosphorylation of thiamine-monophosphate (TMP) to form thiamine-pyrophosphate (TPP), the active form of vitamin B1.</text>
</comment>
<dbReference type="PANTHER" id="PTHR30270">
    <property type="entry name" value="THIAMINE-MONOPHOSPHATE KINASE"/>
    <property type="match status" value="1"/>
</dbReference>
<comment type="catalytic activity">
    <reaction evidence="1">
        <text>thiamine phosphate + ATP = thiamine diphosphate + ADP</text>
        <dbReference type="Rhea" id="RHEA:15913"/>
        <dbReference type="ChEBI" id="CHEBI:30616"/>
        <dbReference type="ChEBI" id="CHEBI:37575"/>
        <dbReference type="ChEBI" id="CHEBI:58937"/>
        <dbReference type="ChEBI" id="CHEBI:456216"/>
        <dbReference type="EC" id="2.7.4.16"/>
    </reaction>
</comment>
<reference evidence="4" key="1">
    <citation type="submission" date="2020-08" db="EMBL/GenBank/DDBJ databases">
        <title>Sequencing the genomes of 1000 actinobacteria strains.</title>
        <authorList>
            <person name="Klenk H.-P."/>
        </authorList>
    </citation>
    <scope>NUCLEOTIDE SEQUENCE</scope>
    <source>
        <strain evidence="4">DSM 10695</strain>
    </source>
</reference>
<feature type="binding site" evidence="1">
    <location>
        <position position="78"/>
    </location>
    <ligand>
        <name>Mg(2+)</name>
        <dbReference type="ChEBI" id="CHEBI:18420"/>
        <label>4</label>
    </ligand>
</feature>
<dbReference type="PIRSF" id="PIRSF005303">
    <property type="entry name" value="Thiam_monoph_kin"/>
    <property type="match status" value="1"/>
</dbReference>
<feature type="binding site" evidence="1">
    <location>
        <position position="49"/>
    </location>
    <ligand>
        <name>Mg(2+)</name>
        <dbReference type="ChEBI" id="CHEBI:18420"/>
        <label>2</label>
    </ligand>
</feature>
<evidence type="ECO:0000256" key="1">
    <source>
        <dbReference type="HAMAP-Rule" id="MF_02128"/>
    </source>
</evidence>
<feature type="binding site" evidence="1">
    <location>
        <position position="323"/>
    </location>
    <ligand>
        <name>substrate</name>
    </ligand>
</feature>